<feature type="transmembrane region" description="Helical" evidence="6">
    <location>
        <begin position="113"/>
        <end position="131"/>
    </location>
</feature>
<feature type="transmembrane region" description="Helical" evidence="6">
    <location>
        <begin position="63"/>
        <end position="81"/>
    </location>
</feature>
<evidence type="ECO:0000313" key="8">
    <source>
        <dbReference type="Proteomes" id="UP001165541"/>
    </source>
</evidence>
<sequence>MRPCPALSRCLPWAVCGSAALTIFGSLGGFGYPWMAWVFKPLTTLLVILFAALRVGDVPRRRRWVLAGLLLSLVGDVALLWPQAGFVTGLSAFLLAHLCYIVAFTATARLAAAWGPFAGYALLAVAVLSPLWPDVPAGLRGPVLAYVVCLAAMGAQAAAWWRRSEAGAVRREAGVAAVGGALFLVSDSLLAVNKFAGPLPGAALWVLSTYWAAQWCIASSLRAGPGVPATRARVAEA</sequence>
<organism evidence="7 8">
    <name type="scientific">Caldimonas mangrovi</name>
    <dbReference type="NCBI Taxonomy" id="2944811"/>
    <lineage>
        <taxon>Bacteria</taxon>
        <taxon>Pseudomonadati</taxon>
        <taxon>Pseudomonadota</taxon>
        <taxon>Betaproteobacteria</taxon>
        <taxon>Burkholderiales</taxon>
        <taxon>Sphaerotilaceae</taxon>
        <taxon>Caldimonas</taxon>
    </lineage>
</organism>
<feature type="transmembrane region" description="Helical" evidence="6">
    <location>
        <begin position="173"/>
        <end position="196"/>
    </location>
</feature>
<reference evidence="7" key="1">
    <citation type="submission" date="2022-05" db="EMBL/GenBank/DDBJ databases">
        <title>Schlegelella sp. nov., isolated from mangrove soil.</title>
        <authorList>
            <person name="Liu Y."/>
            <person name="Ge X."/>
            <person name="Liu W."/>
        </authorList>
    </citation>
    <scope>NUCLEOTIDE SEQUENCE</scope>
    <source>
        <strain evidence="7">S2-27</strain>
    </source>
</reference>
<dbReference type="Proteomes" id="UP001165541">
    <property type="component" value="Unassembled WGS sequence"/>
</dbReference>
<protein>
    <submittedName>
        <fullName evidence="7">Lysoplasmalogenase</fullName>
    </submittedName>
</protein>
<gene>
    <name evidence="7" type="ORF">M8A51_19555</name>
</gene>
<feature type="transmembrane region" description="Helical" evidence="6">
    <location>
        <begin position="12"/>
        <end position="32"/>
    </location>
</feature>
<feature type="transmembrane region" description="Helical" evidence="6">
    <location>
        <begin position="38"/>
        <end position="56"/>
    </location>
</feature>
<keyword evidence="4 6" id="KW-1133">Transmembrane helix</keyword>
<feature type="transmembrane region" description="Helical" evidence="6">
    <location>
        <begin position="202"/>
        <end position="221"/>
    </location>
</feature>
<evidence type="ECO:0000313" key="7">
    <source>
        <dbReference type="EMBL" id="MCM5681729.1"/>
    </source>
</evidence>
<dbReference type="InterPro" id="IPR012506">
    <property type="entry name" value="TMEM86B-like"/>
</dbReference>
<dbReference type="PANTHER" id="PTHR31885:SF6">
    <property type="entry name" value="GH04784P"/>
    <property type="match status" value="1"/>
</dbReference>
<dbReference type="Pfam" id="PF07947">
    <property type="entry name" value="YhhN"/>
    <property type="match status" value="1"/>
</dbReference>
<proteinExistence type="inferred from homology"/>
<accession>A0ABT0YSK0</accession>
<evidence type="ECO:0000256" key="6">
    <source>
        <dbReference type="SAM" id="Phobius"/>
    </source>
</evidence>
<feature type="transmembrane region" description="Helical" evidence="6">
    <location>
        <begin position="87"/>
        <end position="106"/>
    </location>
</feature>
<dbReference type="PANTHER" id="PTHR31885">
    <property type="entry name" value="GH04784P"/>
    <property type="match status" value="1"/>
</dbReference>
<evidence type="ECO:0000256" key="1">
    <source>
        <dbReference type="ARBA" id="ARBA00004141"/>
    </source>
</evidence>
<evidence type="ECO:0000256" key="4">
    <source>
        <dbReference type="ARBA" id="ARBA00022989"/>
    </source>
</evidence>
<feature type="transmembrane region" description="Helical" evidence="6">
    <location>
        <begin position="143"/>
        <end position="161"/>
    </location>
</feature>
<comment type="similarity">
    <text evidence="2">Belongs to the TMEM86 family.</text>
</comment>
<keyword evidence="3 6" id="KW-0812">Transmembrane</keyword>
<dbReference type="EMBL" id="JAMKFE010000013">
    <property type="protein sequence ID" value="MCM5681729.1"/>
    <property type="molecule type" value="Genomic_DNA"/>
</dbReference>
<evidence type="ECO:0000256" key="2">
    <source>
        <dbReference type="ARBA" id="ARBA00007375"/>
    </source>
</evidence>
<keyword evidence="5 6" id="KW-0472">Membrane</keyword>
<dbReference type="RefSeq" id="WP_251780208.1">
    <property type="nucleotide sequence ID" value="NZ_JAMKFE010000013.1"/>
</dbReference>
<keyword evidence="8" id="KW-1185">Reference proteome</keyword>
<name>A0ABT0YSK0_9BURK</name>
<comment type="caution">
    <text evidence="7">The sequence shown here is derived from an EMBL/GenBank/DDBJ whole genome shotgun (WGS) entry which is preliminary data.</text>
</comment>
<evidence type="ECO:0000256" key="5">
    <source>
        <dbReference type="ARBA" id="ARBA00023136"/>
    </source>
</evidence>
<evidence type="ECO:0000256" key="3">
    <source>
        <dbReference type="ARBA" id="ARBA00022692"/>
    </source>
</evidence>
<comment type="subcellular location">
    <subcellularLocation>
        <location evidence="1">Membrane</location>
        <topology evidence="1">Multi-pass membrane protein</topology>
    </subcellularLocation>
</comment>